<dbReference type="PANTHER" id="PTHR47814">
    <property type="entry name" value="PEPTIDYL-TRNA HYDROLASE ARFB"/>
    <property type="match status" value="1"/>
</dbReference>
<evidence type="ECO:0000256" key="2">
    <source>
        <dbReference type="SAM" id="MobiDB-lite"/>
    </source>
</evidence>
<dbReference type="RefSeq" id="WP_036907961.1">
    <property type="nucleotide sequence ID" value="NZ_CP138967.1"/>
</dbReference>
<feature type="compositionally biased region" description="Basic residues" evidence="2">
    <location>
        <begin position="116"/>
        <end position="129"/>
    </location>
</feature>
<dbReference type="GO" id="GO:0004045">
    <property type="term" value="F:peptidyl-tRNA hydrolase activity"/>
    <property type="evidence" value="ECO:0007669"/>
    <property type="project" value="TreeGrafter"/>
</dbReference>
<accession>A0A0A2C1I2</accession>
<dbReference type="NCBIfam" id="NF006718">
    <property type="entry name" value="PRK09256.1"/>
    <property type="match status" value="1"/>
</dbReference>
<dbReference type="GO" id="GO:0072344">
    <property type="term" value="P:rescue of stalled ribosome"/>
    <property type="evidence" value="ECO:0007669"/>
    <property type="project" value="TreeGrafter"/>
</dbReference>
<feature type="domain" description="Prokaryotic-type class I peptide chain release factors" evidence="3">
    <location>
        <begin position="7"/>
        <end position="134"/>
    </location>
</feature>
<reference evidence="5" key="1">
    <citation type="journal article" date="2014" name="Sci. Data">
        <title>Genomes of diverse isolates of the marine cyanobacterium Prochlorococcus.</title>
        <authorList>
            <person name="Biller S."/>
            <person name="Berube P."/>
            <person name="Thompson J."/>
            <person name="Kelly L."/>
            <person name="Roggensack S."/>
            <person name="Awad L."/>
            <person name="Roache-Johnson K."/>
            <person name="Ding H."/>
            <person name="Giovannoni S.J."/>
            <person name="Moore L.R."/>
            <person name="Chisholm S.W."/>
        </authorList>
    </citation>
    <scope>NUCLEOTIDE SEQUENCE [LARGE SCALE GENOMIC DNA]</scope>
    <source>
        <strain evidence="5">PAC1</strain>
    </source>
</reference>
<dbReference type="Gene3D" id="3.30.160.20">
    <property type="match status" value="1"/>
</dbReference>
<gene>
    <name evidence="4" type="ORF">EV03_2294</name>
</gene>
<sequence>MNLRINTKLEIPDNEIKWRFSRSSGAGGQKVNNTDSRAEIVFNVSESKTLTPYQKYRISIQDEVKLSNGCICIAVQDKRTQYQNRQLALTRLTSTLRELLKPPPKKRRETIPTRSSQRRRIESKKKRGELKKNRQSNIDY</sequence>
<proteinExistence type="inferred from homology"/>
<comment type="similarity">
    <text evidence="1">Belongs to the prokaryotic/mitochondrial release factor family.</text>
</comment>
<dbReference type="SUPFAM" id="SSF75620">
    <property type="entry name" value="Release factor"/>
    <property type="match status" value="1"/>
</dbReference>
<dbReference type="Pfam" id="PF00472">
    <property type="entry name" value="RF-1"/>
    <property type="match status" value="1"/>
</dbReference>
<dbReference type="InterPro" id="IPR000352">
    <property type="entry name" value="Pep_chain_release_fac_I"/>
</dbReference>
<evidence type="ECO:0000256" key="1">
    <source>
        <dbReference type="ARBA" id="ARBA00010835"/>
    </source>
</evidence>
<feature type="region of interest" description="Disordered" evidence="2">
    <location>
        <begin position="95"/>
        <end position="140"/>
    </location>
</feature>
<dbReference type="GO" id="GO:0043022">
    <property type="term" value="F:ribosome binding"/>
    <property type="evidence" value="ECO:0007669"/>
    <property type="project" value="TreeGrafter"/>
</dbReference>
<dbReference type="GO" id="GO:0003747">
    <property type="term" value="F:translation release factor activity"/>
    <property type="evidence" value="ECO:0007669"/>
    <property type="project" value="InterPro"/>
</dbReference>
<dbReference type="PANTHER" id="PTHR47814:SF1">
    <property type="entry name" value="PEPTIDYL-TRNA HYDROLASE ARFB"/>
    <property type="match status" value="1"/>
</dbReference>
<dbReference type="InterPro" id="IPR045853">
    <property type="entry name" value="Pep_chain_release_fac_I_sf"/>
</dbReference>
<evidence type="ECO:0000313" key="4">
    <source>
        <dbReference type="EMBL" id="KGG18775.1"/>
    </source>
</evidence>
<evidence type="ECO:0000313" key="5">
    <source>
        <dbReference type="Proteomes" id="UP000030392"/>
    </source>
</evidence>
<dbReference type="Proteomes" id="UP000030392">
    <property type="component" value="Unassembled WGS sequence"/>
</dbReference>
<organism evidence="4 5">
    <name type="scientific">Prochlorococcus marinus str. PAC1</name>
    <dbReference type="NCBI Taxonomy" id="59924"/>
    <lineage>
        <taxon>Bacteria</taxon>
        <taxon>Bacillati</taxon>
        <taxon>Cyanobacteriota</taxon>
        <taxon>Cyanophyceae</taxon>
        <taxon>Synechococcales</taxon>
        <taxon>Prochlorococcaceae</taxon>
        <taxon>Prochlorococcus</taxon>
    </lineage>
</organism>
<dbReference type="AlphaFoldDB" id="A0A0A2C1I2"/>
<evidence type="ECO:0000259" key="3">
    <source>
        <dbReference type="Pfam" id="PF00472"/>
    </source>
</evidence>
<dbReference type="EMBL" id="JNAX01000016">
    <property type="protein sequence ID" value="KGG18775.1"/>
    <property type="molecule type" value="Genomic_DNA"/>
</dbReference>
<protein>
    <recommendedName>
        <fullName evidence="3">Prokaryotic-type class I peptide chain release factors domain-containing protein</fullName>
    </recommendedName>
</protein>
<comment type="caution">
    <text evidence="4">The sequence shown here is derived from an EMBL/GenBank/DDBJ whole genome shotgun (WGS) entry which is preliminary data.</text>
</comment>
<name>A0A0A2C1I2_PROMR</name>